<dbReference type="GO" id="GO:0001222">
    <property type="term" value="F:transcription corepressor binding"/>
    <property type="evidence" value="ECO:0007669"/>
    <property type="project" value="TreeGrafter"/>
</dbReference>
<dbReference type="Pfam" id="PF14598">
    <property type="entry name" value="PAS_11"/>
    <property type="match status" value="1"/>
</dbReference>
<evidence type="ECO:0000256" key="2">
    <source>
        <dbReference type="ARBA" id="ARBA00023242"/>
    </source>
</evidence>
<comment type="caution">
    <text evidence="4">The sequence shown here is derived from an EMBL/GenBank/DDBJ whole genome shotgun (WGS) entry which is preliminary data.</text>
</comment>
<dbReference type="InterPro" id="IPR000014">
    <property type="entry name" value="PAS"/>
</dbReference>
<evidence type="ECO:0000313" key="5">
    <source>
        <dbReference type="Proteomes" id="UP000614601"/>
    </source>
</evidence>
<evidence type="ECO:0000256" key="1">
    <source>
        <dbReference type="ARBA" id="ARBA00004123"/>
    </source>
</evidence>
<dbReference type="AlphaFoldDB" id="A0A811K7S4"/>
<dbReference type="GO" id="GO:0005737">
    <property type="term" value="C:cytoplasm"/>
    <property type="evidence" value="ECO:0007669"/>
    <property type="project" value="TreeGrafter"/>
</dbReference>
<proteinExistence type="predicted"/>
<dbReference type="Proteomes" id="UP000614601">
    <property type="component" value="Unassembled WGS sequence"/>
</dbReference>
<dbReference type="GO" id="GO:0032922">
    <property type="term" value="P:circadian regulation of gene expression"/>
    <property type="evidence" value="ECO:0007669"/>
    <property type="project" value="TreeGrafter"/>
</dbReference>
<feature type="compositionally biased region" description="Polar residues" evidence="3">
    <location>
        <begin position="314"/>
        <end position="330"/>
    </location>
</feature>
<dbReference type="GO" id="GO:0043153">
    <property type="term" value="P:entrainment of circadian clock by photoperiod"/>
    <property type="evidence" value="ECO:0007669"/>
    <property type="project" value="TreeGrafter"/>
</dbReference>
<dbReference type="PANTHER" id="PTHR11269:SF16">
    <property type="entry name" value="PERIOD CIRCADIAN PROTEIN"/>
    <property type="match status" value="1"/>
</dbReference>
<dbReference type="Proteomes" id="UP000783686">
    <property type="component" value="Unassembled WGS sequence"/>
</dbReference>
<sequence length="480" mass="52683">MLQRKKISSIADYPDAMTSYKATDLHLALQSPSSLLDSPPASVANGCRVQIKNEITESSSEFLGSLEVSLPSGKVVQMPAESSTLSEYIQVDGNLLTSLHGKGGQILTMQAFCGGAKPRMFARLKNNTSTLPCSFNCEFKRDLQNPANRLCSINVYAVQFVKTPQSGVKSEFITRHNSSCSFIYFDAASVPYLGHFPSEKTGSSLFSIVHSEDVAVLERVHRSLKAGVSLERSSRLRLIGFDGRICTVDTEWAAFTNPWTGVVEMVVAKHTVIGIDDSKQVKPLSAEDRRRCDVTIRSILESNDEFVTKPEPTPTSGVETPPLTKNSGSPPGSPDLALSYTQINCLENVHRLLKSQTSKDTQMTNACPSPASLDQRGPLTRELLNQHDRRWEALCKGNWHRRLQMKRSMGSTGSSEPRKKPRVANTPSPLLANALGHQKQAMPTPQLVNYINALLANPQMNNITTIQTLLGQAIPTQTPY</sequence>
<protein>
    <submittedName>
        <fullName evidence="4">Uncharacterized protein</fullName>
    </submittedName>
</protein>
<comment type="subcellular location">
    <subcellularLocation>
        <location evidence="1">Nucleus</location>
    </subcellularLocation>
</comment>
<dbReference type="OrthoDB" id="7788983at2759"/>
<dbReference type="GO" id="GO:0005634">
    <property type="term" value="C:nucleus"/>
    <property type="evidence" value="ECO:0007669"/>
    <property type="project" value="UniProtKB-SubCell"/>
</dbReference>
<gene>
    <name evidence="4" type="ORF">BOKJ2_LOCUS3695</name>
</gene>
<dbReference type="InterPro" id="IPR050760">
    <property type="entry name" value="Period_circadian_regulator"/>
</dbReference>
<keyword evidence="2" id="KW-0539">Nucleus</keyword>
<dbReference type="GO" id="GO:0000976">
    <property type="term" value="F:transcription cis-regulatory region binding"/>
    <property type="evidence" value="ECO:0007669"/>
    <property type="project" value="TreeGrafter"/>
</dbReference>
<dbReference type="SUPFAM" id="SSF55785">
    <property type="entry name" value="PYP-like sensor domain (PAS domain)"/>
    <property type="match status" value="1"/>
</dbReference>
<evidence type="ECO:0000313" key="4">
    <source>
        <dbReference type="EMBL" id="CAD5211440.1"/>
    </source>
</evidence>
<reference evidence="4" key="1">
    <citation type="submission" date="2020-09" db="EMBL/GenBank/DDBJ databases">
        <authorList>
            <person name="Kikuchi T."/>
        </authorList>
    </citation>
    <scope>NUCLEOTIDE SEQUENCE</scope>
    <source>
        <strain evidence="4">SH1</strain>
    </source>
</reference>
<organism evidence="4 5">
    <name type="scientific">Bursaphelenchus okinawaensis</name>
    <dbReference type="NCBI Taxonomy" id="465554"/>
    <lineage>
        <taxon>Eukaryota</taxon>
        <taxon>Metazoa</taxon>
        <taxon>Ecdysozoa</taxon>
        <taxon>Nematoda</taxon>
        <taxon>Chromadorea</taxon>
        <taxon>Rhabditida</taxon>
        <taxon>Tylenchina</taxon>
        <taxon>Tylenchomorpha</taxon>
        <taxon>Aphelenchoidea</taxon>
        <taxon>Aphelenchoididae</taxon>
        <taxon>Bursaphelenchus</taxon>
    </lineage>
</organism>
<evidence type="ECO:0000256" key="3">
    <source>
        <dbReference type="SAM" id="MobiDB-lite"/>
    </source>
</evidence>
<feature type="region of interest" description="Disordered" evidence="3">
    <location>
        <begin position="406"/>
        <end position="429"/>
    </location>
</feature>
<dbReference type="GO" id="GO:0000122">
    <property type="term" value="P:negative regulation of transcription by RNA polymerase II"/>
    <property type="evidence" value="ECO:0007669"/>
    <property type="project" value="TreeGrafter"/>
</dbReference>
<dbReference type="EMBL" id="CAJFCW020000002">
    <property type="protein sequence ID" value="CAG9093480.1"/>
    <property type="molecule type" value="Genomic_DNA"/>
</dbReference>
<dbReference type="PANTHER" id="PTHR11269">
    <property type="entry name" value="PERIOD CIRCADIAN PROTEIN"/>
    <property type="match status" value="1"/>
</dbReference>
<feature type="region of interest" description="Disordered" evidence="3">
    <location>
        <begin position="303"/>
        <end position="336"/>
    </location>
</feature>
<dbReference type="CDD" id="cd00130">
    <property type="entry name" value="PAS"/>
    <property type="match status" value="1"/>
</dbReference>
<name>A0A811K7S4_9BILA</name>
<dbReference type="EMBL" id="CAJFDH010000002">
    <property type="protein sequence ID" value="CAD5211440.1"/>
    <property type="molecule type" value="Genomic_DNA"/>
</dbReference>
<accession>A0A811K7S4</accession>
<keyword evidence="5" id="KW-1185">Reference proteome</keyword>
<dbReference type="Gene3D" id="3.30.450.20">
    <property type="entry name" value="PAS domain"/>
    <property type="match status" value="1"/>
</dbReference>
<dbReference type="InterPro" id="IPR035965">
    <property type="entry name" value="PAS-like_dom_sf"/>
</dbReference>